<dbReference type="Gene3D" id="3.30.420.40">
    <property type="match status" value="1"/>
</dbReference>
<dbReference type="SUPFAM" id="SSF53067">
    <property type="entry name" value="Actin-like ATPase domain"/>
    <property type="match status" value="1"/>
</dbReference>
<dbReference type="Pfam" id="PF02782">
    <property type="entry name" value="FGGY_C"/>
    <property type="match status" value="1"/>
</dbReference>
<gene>
    <name evidence="2" type="ORF">H0A75_02880</name>
</gene>
<dbReference type="AlphaFoldDB" id="A0A7Z0MN47"/>
<sequence length="155" mass="16978">MQDLAEINDIYCLAEPSGLGAPFFRADIGLEFSAATDNLREQQIASLLLEGIIFRVALILEDFQRSAPVSKVYLAGGLSASSCIQQGIAICSPVPVFKLLQQHSGLIGVAILANHQSPATGREVEEIILINKHLSLIAKYQCWKIWFKNRLLDVA</sequence>
<feature type="domain" description="Carbohydrate kinase FGGY C-terminal" evidence="1">
    <location>
        <begin position="9"/>
        <end position="116"/>
    </location>
</feature>
<comment type="caution">
    <text evidence="2">The sequence shown here is derived from an EMBL/GenBank/DDBJ whole genome shotgun (WGS) entry which is preliminary data.</text>
</comment>
<organism evidence="2 3">
    <name type="scientific">Candidatus Methanofishera endochildressiae</name>
    <dbReference type="NCBI Taxonomy" id="2738884"/>
    <lineage>
        <taxon>Bacteria</taxon>
        <taxon>Pseudomonadati</taxon>
        <taxon>Pseudomonadota</taxon>
        <taxon>Gammaproteobacteria</taxon>
        <taxon>Candidatus Methanofishera</taxon>
    </lineage>
</organism>
<dbReference type="EMBL" id="JACCHS010000034">
    <property type="protein sequence ID" value="NYT46739.1"/>
    <property type="molecule type" value="Genomic_DNA"/>
</dbReference>
<evidence type="ECO:0000313" key="3">
    <source>
        <dbReference type="Proteomes" id="UP000537890"/>
    </source>
</evidence>
<name>A0A7Z0MN47_9GAMM</name>
<reference evidence="2 3" key="1">
    <citation type="submission" date="2020-05" db="EMBL/GenBank/DDBJ databases">
        <title>Horizontal transmission and recombination maintain forever young bacterial symbiont genomes.</title>
        <authorList>
            <person name="Russell S.L."/>
            <person name="Pepper-Tunick E."/>
            <person name="Svedberg J."/>
            <person name="Byrne A."/>
            <person name="Ruelas Castillo J."/>
            <person name="Vollmers C."/>
            <person name="Beinart R.A."/>
            <person name="Corbett-Detig R."/>
        </authorList>
    </citation>
    <scope>NUCLEOTIDE SEQUENCE [LARGE SCALE GENOMIC DNA]</scope>
    <source>
        <strain evidence="2">4727-3</strain>
    </source>
</reference>
<accession>A0A7Z0MN47</accession>
<dbReference type="InterPro" id="IPR018485">
    <property type="entry name" value="FGGY_C"/>
</dbReference>
<dbReference type="InterPro" id="IPR043129">
    <property type="entry name" value="ATPase_NBD"/>
</dbReference>
<proteinExistence type="predicted"/>
<dbReference type="GO" id="GO:0016301">
    <property type="term" value="F:kinase activity"/>
    <property type="evidence" value="ECO:0007669"/>
    <property type="project" value="InterPro"/>
</dbReference>
<dbReference type="GO" id="GO:0005975">
    <property type="term" value="P:carbohydrate metabolic process"/>
    <property type="evidence" value="ECO:0007669"/>
    <property type="project" value="InterPro"/>
</dbReference>
<dbReference type="Proteomes" id="UP000537890">
    <property type="component" value="Unassembled WGS sequence"/>
</dbReference>
<evidence type="ECO:0000259" key="1">
    <source>
        <dbReference type="Pfam" id="PF02782"/>
    </source>
</evidence>
<evidence type="ECO:0000313" key="2">
    <source>
        <dbReference type="EMBL" id="NYT46739.1"/>
    </source>
</evidence>
<protein>
    <recommendedName>
        <fullName evidence="1">Carbohydrate kinase FGGY C-terminal domain-containing protein</fullName>
    </recommendedName>
</protein>